<evidence type="ECO:0000313" key="10">
    <source>
        <dbReference type="Proteomes" id="UP001056937"/>
    </source>
</evidence>
<keyword evidence="5" id="KW-0201">Cytochrome c-type biogenesis</keyword>
<evidence type="ECO:0000256" key="7">
    <source>
        <dbReference type="RuleBase" id="RU364112"/>
    </source>
</evidence>
<gene>
    <name evidence="9" type="ORF">LHA26_14495</name>
</gene>
<sequence>MAQDPLAYTQLPDPAQEAKARALMASLRCVVCQGQSIADSDADLAGDMRALVRHRIAAGARPAAVRAWMVERYGAWVSYDPPLSALTWPLWAAPLLLLIAGAWLARGAFRRTRR</sequence>
<evidence type="ECO:0000313" key="9">
    <source>
        <dbReference type="EMBL" id="USI74599.1"/>
    </source>
</evidence>
<feature type="transmembrane region" description="Helical" evidence="7">
    <location>
        <begin position="88"/>
        <end position="109"/>
    </location>
</feature>
<keyword evidence="7" id="KW-1133">Transmembrane helix</keyword>
<protein>
    <recommendedName>
        <fullName evidence="7">Cytochrome c-type biogenesis protein</fullName>
    </recommendedName>
</protein>
<evidence type="ECO:0000256" key="3">
    <source>
        <dbReference type="ARBA" id="ARBA00022723"/>
    </source>
</evidence>
<keyword evidence="3 7" id="KW-0479">Metal-binding</keyword>
<proteinExistence type="inferred from homology"/>
<dbReference type="InterPro" id="IPR051263">
    <property type="entry name" value="C-type_cytochrome_biogenesis"/>
</dbReference>
<evidence type="ECO:0000256" key="1">
    <source>
        <dbReference type="ARBA" id="ARBA00010342"/>
    </source>
</evidence>
<dbReference type="Pfam" id="PF03918">
    <property type="entry name" value="CcmH"/>
    <property type="match status" value="1"/>
</dbReference>
<dbReference type="PANTHER" id="PTHR47870:SF1">
    <property type="entry name" value="CYTOCHROME C-TYPE BIOGENESIS PROTEIN CCMH"/>
    <property type="match status" value="1"/>
</dbReference>
<keyword evidence="6 7" id="KW-0408">Iron</keyword>
<dbReference type="Proteomes" id="UP001056937">
    <property type="component" value="Chromosome 1"/>
</dbReference>
<keyword evidence="7" id="KW-0472">Membrane</keyword>
<dbReference type="EMBL" id="CP084930">
    <property type="protein sequence ID" value="USI74599.1"/>
    <property type="molecule type" value="Genomic_DNA"/>
</dbReference>
<keyword evidence="7" id="KW-0812">Transmembrane</keyword>
<dbReference type="PANTHER" id="PTHR47870">
    <property type="entry name" value="CYTOCHROME C-TYPE BIOGENESIS PROTEIN CCMH"/>
    <property type="match status" value="1"/>
</dbReference>
<dbReference type="Gene3D" id="1.10.8.640">
    <property type="entry name" value="Cytochrome C biogenesis protein"/>
    <property type="match status" value="1"/>
</dbReference>
<evidence type="ECO:0000256" key="5">
    <source>
        <dbReference type="ARBA" id="ARBA00022748"/>
    </source>
</evidence>
<evidence type="ECO:0000259" key="8">
    <source>
        <dbReference type="Pfam" id="PF03918"/>
    </source>
</evidence>
<dbReference type="InterPro" id="IPR038297">
    <property type="entry name" value="CcmH/CycL/NrfF/Ccl2_sf"/>
</dbReference>
<dbReference type="CDD" id="cd16378">
    <property type="entry name" value="CcmH_N"/>
    <property type="match status" value="1"/>
</dbReference>
<feature type="domain" description="CcmH/CycL/Ccl2/NrfF N-terminal" evidence="8">
    <location>
        <begin position="8"/>
        <end position="113"/>
    </location>
</feature>
<dbReference type="InterPro" id="IPR005616">
    <property type="entry name" value="CcmH/CycL/Ccl2/NrfF_N"/>
</dbReference>
<keyword evidence="4 7" id="KW-0732">Signal</keyword>
<evidence type="ECO:0000256" key="4">
    <source>
        <dbReference type="ARBA" id="ARBA00022729"/>
    </source>
</evidence>
<evidence type="ECO:0000256" key="2">
    <source>
        <dbReference type="ARBA" id="ARBA00022617"/>
    </source>
</evidence>
<accession>A0ABY4XCN9</accession>
<organism evidence="9 10">
    <name type="scientific">Sphingomonas morindae</name>
    <dbReference type="NCBI Taxonomy" id="1541170"/>
    <lineage>
        <taxon>Bacteria</taxon>
        <taxon>Pseudomonadati</taxon>
        <taxon>Pseudomonadota</taxon>
        <taxon>Alphaproteobacteria</taxon>
        <taxon>Sphingomonadales</taxon>
        <taxon>Sphingomonadaceae</taxon>
        <taxon>Sphingomonas</taxon>
    </lineage>
</organism>
<comment type="similarity">
    <text evidence="1 7">Belongs to the CcmH/CycL/Ccl2/NrfF family.</text>
</comment>
<keyword evidence="10" id="KW-1185">Reference proteome</keyword>
<keyword evidence="2 7" id="KW-0349">Heme</keyword>
<reference evidence="9" key="1">
    <citation type="journal article" date="2022" name="Toxins">
        <title>Genomic Analysis of Sphingopyxis sp. USTB-05 for Biodegrading Cyanobacterial Hepatotoxins.</title>
        <authorList>
            <person name="Liu C."/>
            <person name="Xu Q."/>
            <person name="Zhao Z."/>
            <person name="Zhang H."/>
            <person name="Liu X."/>
            <person name="Yin C."/>
            <person name="Liu Y."/>
            <person name="Yan H."/>
        </authorList>
    </citation>
    <scope>NUCLEOTIDE SEQUENCE</scope>
    <source>
        <strain evidence="9">NBD5</strain>
    </source>
</reference>
<name>A0ABY4XCN9_9SPHN</name>
<evidence type="ECO:0000256" key="6">
    <source>
        <dbReference type="ARBA" id="ARBA00023004"/>
    </source>
</evidence>
<comment type="function">
    <text evidence="7">Possible subunit of a heme lyase.</text>
</comment>